<dbReference type="AlphaFoldDB" id="A0A6H5I089"/>
<dbReference type="GO" id="GO:0071897">
    <property type="term" value="P:DNA biosynthetic process"/>
    <property type="evidence" value="ECO:0007669"/>
    <property type="project" value="UniProtKB-ARBA"/>
</dbReference>
<organism evidence="1 2">
    <name type="scientific">Trichogramma brassicae</name>
    <dbReference type="NCBI Taxonomy" id="86971"/>
    <lineage>
        <taxon>Eukaryota</taxon>
        <taxon>Metazoa</taxon>
        <taxon>Ecdysozoa</taxon>
        <taxon>Arthropoda</taxon>
        <taxon>Hexapoda</taxon>
        <taxon>Insecta</taxon>
        <taxon>Pterygota</taxon>
        <taxon>Neoptera</taxon>
        <taxon>Endopterygota</taxon>
        <taxon>Hymenoptera</taxon>
        <taxon>Apocrita</taxon>
        <taxon>Proctotrupomorpha</taxon>
        <taxon>Chalcidoidea</taxon>
        <taxon>Trichogrammatidae</taxon>
        <taxon>Trichogramma</taxon>
    </lineage>
</organism>
<reference evidence="1 2" key="1">
    <citation type="submission" date="2020-02" db="EMBL/GenBank/DDBJ databases">
        <authorList>
            <person name="Ferguson B K."/>
        </authorList>
    </citation>
    <scope>NUCLEOTIDE SEQUENCE [LARGE SCALE GENOMIC DNA]</scope>
</reference>
<dbReference type="Proteomes" id="UP000479190">
    <property type="component" value="Unassembled WGS sequence"/>
</dbReference>
<dbReference type="OrthoDB" id="420169at2759"/>
<gene>
    <name evidence="1" type="ORF">TBRA_LOCUS1890</name>
</gene>
<dbReference type="InterPro" id="IPR043502">
    <property type="entry name" value="DNA/RNA_pol_sf"/>
</dbReference>
<dbReference type="EMBL" id="CADCXV010000358">
    <property type="protein sequence ID" value="CAB0029866.1"/>
    <property type="molecule type" value="Genomic_DNA"/>
</dbReference>
<evidence type="ECO:0000313" key="2">
    <source>
        <dbReference type="Proteomes" id="UP000479190"/>
    </source>
</evidence>
<dbReference type="SUPFAM" id="SSF56672">
    <property type="entry name" value="DNA/RNA polymerases"/>
    <property type="match status" value="1"/>
</dbReference>
<protein>
    <submittedName>
        <fullName evidence="1">Uncharacterized protein</fullName>
    </submittedName>
</protein>
<name>A0A6H5I089_9HYME</name>
<evidence type="ECO:0000313" key="1">
    <source>
        <dbReference type="EMBL" id="CAB0029866.1"/>
    </source>
</evidence>
<sequence length="129" mass="14722">MLPRLRASAKAREATDLICGDSQRARQSTNRVFVAPGSRWAHLDVHRPRLLTWSASPTLVSCPKLTTLPRLRIAVIFRHDDSHGFPQALKDELERQLKEMLDTGIIEESNSPYRSNIFLVPKPARLQRQ</sequence>
<keyword evidence="2" id="KW-1185">Reference proteome</keyword>
<accession>A0A6H5I089</accession>
<dbReference type="Gene3D" id="3.10.10.10">
    <property type="entry name" value="HIV Type 1 Reverse Transcriptase, subunit A, domain 1"/>
    <property type="match status" value="1"/>
</dbReference>
<proteinExistence type="predicted"/>